<evidence type="ECO:0000313" key="2">
    <source>
        <dbReference type="Proteomes" id="UP000075683"/>
    </source>
</evidence>
<dbReference type="STRING" id="301148.B4135_0672"/>
<dbReference type="Proteomes" id="UP000075683">
    <property type="component" value="Unassembled WGS sequence"/>
</dbReference>
<dbReference type="InterPro" id="IPR009057">
    <property type="entry name" value="Homeodomain-like_sf"/>
</dbReference>
<dbReference type="OrthoDB" id="9812484at2"/>
<evidence type="ECO:0008006" key="3">
    <source>
        <dbReference type="Google" id="ProtNLM"/>
    </source>
</evidence>
<proteinExistence type="predicted"/>
<organism evidence="1 2">
    <name type="scientific">Caldibacillus debilis</name>
    <dbReference type="NCBI Taxonomy" id="301148"/>
    <lineage>
        <taxon>Bacteria</taxon>
        <taxon>Bacillati</taxon>
        <taxon>Bacillota</taxon>
        <taxon>Bacilli</taxon>
        <taxon>Bacillales</taxon>
        <taxon>Bacillaceae</taxon>
        <taxon>Caldibacillus</taxon>
    </lineage>
</organism>
<gene>
    <name evidence="1" type="ORF">B4135_0672</name>
</gene>
<dbReference type="EMBL" id="LQYT01000088">
    <property type="protein sequence ID" value="KYD12986.1"/>
    <property type="molecule type" value="Genomic_DNA"/>
</dbReference>
<protein>
    <recommendedName>
        <fullName evidence="3">HTH tetR-type domain-containing protein</fullName>
    </recommendedName>
</protein>
<evidence type="ECO:0000313" key="1">
    <source>
        <dbReference type="EMBL" id="KYD12986.1"/>
    </source>
</evidence>
<dbReference type="AlphaFoldDB" id="A0A150LM02"/>
<dbReference type="SUPFAM" id="SSF46689">
    <property type="entry name" value="Homeodomain-like"/>
    <property type="match status" value="1"/>
</dbReference>
<dbReference type="Gene3D" id="1.10.357.10">
    <property type="entry name" value="Tetracycline Repressor, domain 2"/>
    <property type="match status" value="1"/>
</dbReference>
<name>A0A150LM02_9BACI</name>
<reference evidence="1 2" key="1">
    <citation type="submission" date="2016-01" db="EMBL/GenBank/DDBJ databases">
        <title>Draft Genome Sequences of Seven Thermophilic Sporeformers Isolated from Foods.</title>
        <authorList>
            <person name="Berendsen E.M."/>
            <person name="Wells-Bennik M.H."/>
            <person name="Krawcyk A.O."/>
            <person name="De Jong A."/>
            <person name="Holsappel S."/>
            <person name="Eijlander R.T."/>
            <person name="Kuipers O.P."/>
        </authorList>
    </citation>
    <scope>NUCLEOTIDE SEQUENCE [LARGE SCALE GENOMIC DNA]</scope>
    <source>
        <strain evidence="1 2">B4135</strain>
    </source>
</reference>
<accession>A0A150LM02</accession>
<sequence>MKAANIGKGLFYHNFSSKHDLGLPAVDNLAKDWRNNSLGIFWTIPATPLPS</sequence>
<comment type="caution">
    <text evidence="1">The sequence shown here is derived from an EMBL/GenBank/DDBJ whole genome shotgun (WGS) entry which is preliminary data.</text>
</comment>